<proteinExistence type="predicted"/>
<name>A0A0V0GZE5_SOLCH</name>
<protein>
    <submittedName>
        <fullName evidence="1">Putative ovule protein</fullName>
    </submittedName>
</protein>
<accession>A0A0V0GZE5</accession>
<sequence>MLRFKIPDLGKMIRRSYKLWQLWVLDYIEPNVSLTERGLVAISAGSTCFYTCATKWQMLPWLLLQGTVLTERDWDGF</sequence>
<reference evidence="1" key="1">
    <citation type="submission" date="2015-12" db="EMBL/GenBank/DDBJ databases">
        <title>Gene expression during late stages of embryo sac development: a critical building block for successful pollen-pistil interactions.</title>
        <authorList>
            <person name="Liu Y."/>
            <person name="Joly V."/>
            <person name="Sabar M."/>
            <person name="Matton D.P."/>
        </authorList>
    </citation>
    <scope>NUCLEOTIDE SEQUENCE</scope>
</reference>
<dbReference type="EMBL" id="GEDG01029009">
    <property type="protein sequence ID" value="JAP12816.1"/>
    <property type="molecule type" value="Transcribed_RNA"/>
</dbReference>
<organism evidence="1">
    <name type="scientific">Solanum chacoense</name>
    <name type="common">Chaco potato</name>
    <dbReference type="NCBI Taxonomy" id="4108"/>
    <lineage>
        <taxon>Eukaryota</taxon>
        <taxon>Viridiplantae</taxon>
        <taxon>Streptophyta</taxon>
        <taxon>Embryophyta</taxon>
        <taxon>Tracheophyta</taxon>
        <taxon>Spermatophyta</taxon>
        <taxon>Magnoliopsida</taxon>
        <taxon>eudicotyledons</taxon>
        <taxon>Gunneridae</taxon>
        <taxon>Pentapetalae</taxon>
        <taxon>asterids</taxon>
        <taxon>lamiids</taxon>
        <taxon>Solanales</taxon>
        <taxon>Solanaceae</taxon>
        <taxon>Solanoideae</taxon>
        <taxon>Solaneae</taxon>
        <taxon>Solanum</taxon>
    </lineage>
</organism>
<evidence type="ECO:0000313" key="1">
    <source>
        <dbReference type="EMBL" id="JAP12816.1"/>
    </source>
</evidence>
<dbReference type="AlphaFoldDB" id="A0A0V0GZE5"/>
<feature type="non-terminal residue" evidence="1">
    <location>
        <position position="77"/>
    </location>
</feature>